<feature type="compositionally biased region" description="Low complexity" evidence="1">
    <location>
        <begin position="35"/>
        <end position="47"/>
    </location>
</feature>
<comment type="caution">
    <text evidence="2">The sequence shown here is derived from an EMBL/GenBank/DDBJ whole genome shotgun (WGS) entry which is preliminary data.</text>
</comment>
<dbReference type="AlphaFoldDB" id="A0AAD6YIB9"/>
<dbReference type="Pfam" id="PF20414">
    <property type="entry name" value="DUF6698"/>
    <property type="match status" value="1"/>
</dbReference>
<keyword evidence="3" id="KW-1185">Reference proteome</keyword>
<dbReference type="EMBL" id="JARJCW010000016">
    <property type="protein sequence ID" value="KAJ7215818.1"/>
    <property type="molecule type" value="Genomic_DNA"/>
</dbReference>
<dbReference type="InterPro" id="IPR046521">
    <property type="entry name" value="DUF6698"/>
</dbReference>
<evidence type="ECO:0008006" key="4">
    <source>
        <dbReference type="Google" id="ProtNLM"/>
    </source>
</evidence>
<protein>
    <recommendedName>
        <fullName evidence="4">Fungal-type protein kinase domain-containing protein</fullName>
    </recommendedName>
</protein>
<proteinExistence type="predicted"/>
<gene>
    <name evidence="2" type="ORF">GGX14DRAFT_562275</name>
</gene>
<evidence type="ECO:0000313" key="2">
    <source>
        <dbReference type="EMBL" id="KAJ7215818.1"/>
    </source>
</evidence>
<name>A0AAD6YIB9_9AGAR</name>
<dbReference type="Proteomes" id="UP001219525">
    <property type="component" value="Unassembled WGS sequence"/>
</dbReference>
<evidence type="ECO:0000256" key="1">
    <source>
        <dbReference type="SAM" id="MobiDB-lite"/>
    </source>
</evidence>
<evidence type="ECO:0000313" key="3">
    <source>
        <dbReference type="Proteomes" id="UP001219525"/>
    </source>
</evidence>
<organism evidence="2 3">
    <name type="scientific">Mycena pura</name>
    <dbReference type="NCBI Taxonomy" id="153505"/>
    <lineage>
        <taxon>Eukaryota</taxon>
        <taxon>Fungi</taxon>
        <taxon>Dikarya</taxon>
        <taxon>Basidiomycota</taxon>
        <taxon>Agaricomycotina</taxon>
        <taxon>Agaricomycetes</taxon>
        <taxon>Agaricomycetidae</taxon>
        <taxon>Agaricales</taxon>
        <taxon>Marasmiineae</taxon>
        <taxon>Mycenaceae</taxon>
        <taxon>Mycena</taxon>
    </lineage>
</organism>
<sequence length="533" mass="60949">MSDDDPTFIPPPLPILSSQQQADYDSLLIDLNLKQAPVQSQSSQPPSKKSRANSSRYSAKFARRGVNPHIQLVETMMRGAIVRWGAVRQEDEDSDPLPADEVKLREQQVKDFDVIIKNLRDMAPVLKYMYLDSATCTAWEILIKKLHQDCVQTRANDTSKLKTKHEYFLPDDRKDVLFPALRNNTVKTDRDLGHPMLRYLLLPPHMRMHLPPLEFRQPAPDTPTPTLSYVTIDHPFAADLAPASSAEAQKIIDGIAANTLVLTVDDFPSAFWEEGSYDPEDEAKGLFKGYMVPRVLRHTWTGPESAMVEPSKKRKKGIRRDCNANLHKQYVVTPEMAGNALCQVRTMLSNDNWSESDGDFDYEQLFNSVVAILRPDPATPAGVRAWAKETLQWLQDQTFGSYKPEEDDEEESCILHLDCSPSSINTLFCIRSLRHPPFRPLTNCRPRQFTSRFAVRELHLDCSQLIVDITLLWYVHLSRDPCLIIAYRLMQVIYATFARRRSQTLFALLLTCAHPAPFAHQFIQRFKSWMIPN</sequence>
<reference evidence="2" key="1">
    <citation type="submission" date="2023-03" db="EMBL/GenBank/DDBJ databases">
        <title>Massive genome expansion in bonnet fungi (Mycena s.s.) driven by repeated elements and novel gene families across ecological guilds.</title>
        <authorList>
            <consortium name="Lawrence Berkeley National Laboratory"/>
            <person name="Harder C.B."/>
            <person name="Miyauchi S."/>
            <person name="Viragh M."/>
            <person name="Kuo A."/>
            <person name="Thoen E."/>
            <person name="Andreopoulos B."/>
            <person name="Lu D."/>
            <person name="Skrede I."/>
            <person name="Drula E."/>
            <person name="Henrissat B."/>
            <person name="Morin E."/>
            <person name="Kohler A."/>
            <person name="Barry K."/>
            <person name="LaButti K."/>
            <person name="Morin E."/>
            <person name="Salamov A."/>
            <person name="Lipzen A."/>
            <person name="Mereny Z."/>
            <person name="Hegedus B."/>
            <person name="Baldrian P."/>
            <person name="Stursova M."/>
            <person name="Weitz H."/>
            <person name="Taylor A."/>
            <person name="Grigoriev I.V."/>
            <person name="Nagy L.G."/>
            <person name="Martin F."/>
            <person name="Kauserud H."/>
        </authorList>
    </citation>
    <scope>NUCLEOTIDE SEQUENCE</scope>
    <source>
        <strain evidence="2">9144</strain>
    </source>
</reference>
<accession>A0AAD6YIB9</accession>
<feature type="region of interest" description="Disordered" evidence="1">
    <location>
        <begin position="35"/>
        <end position="59"/>
    </location>
</feature>